<evidence type="ECO:0000313" key="3">
    <source>
        <dbReference type="EMBL" id="EDV28325.1"/>
    </source>
</evidence>
<dbReference type="STRING" id="10228.B3RQD6"/>
<gene>
    <name evidence="3" type="ORF">TRIADDRAFT_53868</name>
</gene>
<dbReference type="HOGENOM" id="CLU_091867_0_1_1"/>
<dbReference type="EMBL" id="DS985242">
    <property type="protein sequence ID" value="EDV28325.1"/>
    <property type="molecule type" value="Genomic_DNA"/>
</dbReference>
<evidence type="ECO:0000256" key="2">
    <source>
        <dbReference type="ARBA" id="ARBA00023186"/>
    </source>
</evidence>
<dbReference type="CTD" id="6750862"/>
<dbReference type="GO" id="GO:1990115">
    <property type="term" value="P:RNA polymerase III assembly"/>
    <property type="evidence" value="ECO:0000318"/>
    <property type="project" value="GO_Central"/>
</dbReference>
<dbReference type="SUPFAM" id="SSF46579">
    <property type="entry name" value="Prefoldin"/>
    <property type="match status" value="1"/>
</dbReference>
<dbReference type="GO" id="GO:1990114">
    <property type="term" value="P:RNA polymerase II core complex assembly"/>
    <property type="evidence" value="ECO:0000318"/>
    <property type="project" value="GO_Central"/>
</dbReference>
<dbReference type="InterPro" id="IPR004127">
    <property type="entry name" value="Prefoldin_subunit_alpha"/>
</dbReference>
<evidence type="ECO:0000256" key="1">
    <source>
        <dbReference type="ARBA" id="ARBA00010048"/>
    </source>
</evidence>
<dbReference type="PhylomeDB" id="B3RQD6"/>
<dbReference type="PANTHER" id="PTHR12674:SF2">
    <property type="entry name" value="PREFOLDIN SUBUNIT 5"/>
    <property type="match status" value="1"/>
</dbReference>
<dbReference type="GO" id="GO:0006457">
    <property type="term" value="P:protein folding"/>
    <property type="evidence" value="ECO:0007669"/>
    <property type="project" value="InterPro"/>
</dbReference>
<dbReference type="CDD" id="cd23157">
    <property type="entry name" value="Prefoldin_5"/>
    <property type="match status" value="1"/>
</dbReference>
<sequence>MAAAESKAIDLAQLPIPQLEQLKSQLDEEVQMFTSSVNQLQLVQQKFVESSECVKKLSVDQYEAKEILVPMTDSLYVPGVLNNAHSLLVDIGTGYFADKNIKEGIEYFERKVKFVQEQLEKLQKLVMEKFNLRQAVIEHMQIKIEQHLAAQKSGAKA</sequence>
<dbReference type="KEGG" id="tad:TRIADDRAFT_53868"/>
<dbReference type="NCBIfam" id="TIGR00293">
    <property type="entry name" value="prefoldin subunit alpha"/>
    <property type="match status" value="1"/>
</dbReference>
<accession>B3RQD6</accession>
<dbReference type="PANTHER" id="PTHR12674">
    <property type="entry name" value="PREFOLDIN SUBUNIT 5"/>
    <property type="match status" value="1"/>
</dbReference>
<proteinExistence type="inferred from homology"/>
<dbReference type="OrthoDB" id="10267474at2759"/>
<dbReference type="GO" id="GO:0051082">
    <property type="term" value="F:unfolded protein binding"/>
    <property type="evidence" value="ECO:0007669"/>
    <property type="project" value="InterPro"/>
</dbReference>
<protein>
    <recommendedName>
        <fullName evidence="5">Prefoldin subunit 5</fullName>
    </recommendedName>
</protein>
<dbReference type="FunFam" id="1.10.287.370:FF:000004">
    <property type="entry name" value="Probable prefoldin subunit 5"/>
    <property type="match status" value="1"/>
</dbReference>
<dbReference type="OMA" id="QAKFKAC"/>
<keyword evidence="2" id="KW-0143">Chaperone</keyword>
<dbReference type="Gene3D" id="1.10.287.370">
    <property type="match status" value="1"/>
</dbReference>
<dbReference type="Pfam" id="PF02996">
    <property type="entry name" value="Prefoldin"/>
    <property type="match status" value="1"/>
</dbReference>
<organism evidence="3 4">
    <name type="scientific">Trichoplax adhaerens</name>
    <name type="common">Trichoplax reptans</name>
    <dbReference type="NCBI Taxonomy" id="10228"/>
    <lineage>
        <taxon>Eukaryota</taxon>
        <taxon>Metazoa</taxon>
        <taxon>Placozoa</taxon>
        <taxon>Uniplacotomia</taxon>
        <taxon>Trichoplacea</taxon>
        <taxon>Trichoplacidae</taxon>
        <taxon>Trichoplax</taxon>
    </lineage>
</organism>
<dbReference type="GO" id="GO:0016272">
    <property type="term" value="C:prefoldin complex"/>
    <property type="evidence" value="ECO:0000318"/>
    <property type="project" value="GO_Central"/>
</dbReference>
<dbReference type="GeneID" id="6750862"/>
<dbReference type="InParanoid" id="B3RQD6"/>
<keyword evidence="4" id="KW-1185">Reference proteome</keyword>
<evidence type="ECO:0000313" key="4">
    <source>
        <dbReference type="Proteomes" id="UP000009022"/>
    </source>
</evidence>
<dbReference type="InterPro" id="IPR009053">
    <property type="entry name" value="Prefoldin"/>
</dbReference>
<name>B3RQD6_TRIAD</name>
<evidence type="ECO:0008006" key="5">
    <source>
        <dbReference type="Google" id="ProtNLM"/>
    </source>
</evidence>
<dbReference type="RefSeq" id="XP_002110159.1">
    <property type="nucleotide sequence ID" value="XM_002110123.1"/>
</dbReference>
<dbReference type="Proteomes" id="UP000009022">
    <property type="component" value="Unassembled WGS sequence"/>
</dbReference>
<reference evidence="3 4" key="1">
    <citation type="journal article" date="2008" name="Nature">
        <title>The Trichoplax genome and the nature of placozoans.</title>
        <authorList>
            <person name="Srivastava M."/>
            <person name="Begovic E."/>
            <person name="Chapman J."/>
            <person name="Putnam N.H."/>
            <person name="Hellsten U."/>
            <person name="Kawashima T."/>
            <person name="Kuo A."/>
            <person name="Mitros T."/>
            <person name="Salamov A."/>
            <person name="Carpenter M.L."/>
            <person name="Signorovitch A.Y."/>
            <person name="Moreno M.A."/>
            <person name="Kamm K."/>
            <person name="Grimwood J."/>
            <person name="Schmutz J."/>
            <person name="Shapiro H."/>
            <person name="Grigoriev I.V."/>
            <person name="Buss L.W."/>
            <person name="Schierwater B."/>
            <person name="Dellaporta S.L."/>
            <person name="Rokhsar D.S."/>
        </authorList>
    </citation>
    <scope>NUCLEOTIDE SEQUENCE [LARGE SCALE GENOMIC DNA]</scope>
    <source>
        <strain evidence="3 4">Grell-BS-1999</strain>
    </source>
</reference>
<dbReference type="eggNOG" id="KOG3048">
    <property type="taxonomic scope" value="Eukaryota"/>
</dbReference>
<dbReference type="GO" id="GO:1990113">
    <property type="term" value="P:RNA polymerase I assembly"/>
    <property type="evidence" value="ECO:0000318"/>
    <property type="project" value="GO_Central"/>
</dbReference>
<dbReference type="InterPro" id="IPR011599">
    <property type="entry name" value="PFD_alpha_archaea"/>
</dbReference>
<dbReference type="GO" id="GO:0005737">
    <property type="term" value="C:cytoplasm"/>
    <property type="evidence" value="ECO:0000318"/>
    <property type="project" value="GO_Central"/>
</dbReference>
<comment type="similarity">
    <text evidence="1">Belongs to the prefoldin subunit alpha family.</text>
</comment>
<dbReference type="AlphaFoldDB" id="B3RQD6"/>